<evidence type="ECO:0000313" key="1">
    <source>
        <dbReference type="EMBL" id="CAB4159717.1"/>
    </source>
</evidence>
<dbReference type="EMBL" id="LR796690">
    <property type="protein sequence ID" value="CAB4159717.1"/>
    <property type="molecule type" value="Genomic_DNA"/>
</dbReference>
<gene>
    <name evidence="1" type="ORF">UFOVP720_16</name>
</gene>
<proteinExistence type="predicted"/>
<sequence length="125" mass="14507">MTEQALFDYIKETYLEDLEKSTHTYEYTDATSAGYRLTLELKCRHTHYDELILEKDKYESLVALAESLGFTPFYINSTPKGIYAFNLRKIKVNWTIKRLPSNTVEKGPVIDKEVALLHIDKAVKL</sequence>
<organism evidence="1">
    <name type="scientific">uncultured Caudovirales phage</name>
    <dbReference type="NCBI Taxonomy" id="2100421"/>
    <lineage>
        <taxon>Viruses</taxon>
        <taxon>Duplodnaviria</taxon>
        <taxon>Heunggongvirae</taxon>
        <taxon>Uroviricota</taxon>
        <taxon>Caudoviricetes</taxon>
        <taxon>Peduoviridae</taxon>
        <taxon>Maltschvirus</taxon>
        <taxon>Maltschvirus maltsch</taxon>
    </lineage>
</organism>
<accession>A0A6J5NLC4</accession>
<protein>
    <submittedName>
        <fullName evidence="1">Uncharacterized protein</fullName>
    </submittedName>
</protein>
<name>A0A6J5NLC4_9CAUD</name>
<reference evidence="1" key="1">
    <citation type="submission" date="2020-04" db="EMBL/GenBank/DDBJ databases">
        <authorList>
            <person name="Chiriac C."/>
            <person name="Salcher M."/>
            <person name="Ghai R."/>
            <person name="Kavagutti S V."/>
        </authorList>
    </citation>
    <scope>NUCLEOTIDE SEQUENCE</scope>
</reference>